<comment type="caution">
    <text evidence="2">The sequence shown here is derived from an EMBL/GenBank/DDBJ whole genome shotgun (WGS) entry which is preliminary data.</text>
</comment>
<dbReference type="RefSeq" id="WP_238308333.1">
    <property type="nucleotide sequence ID" value="NZ_BPRE01000013.1"/>
</dbReference>
<evidence type="ECO:0000313" key="3">
    <source>
        <dbReference type="Proteomes" id="UP001055093"/>
    </source>
</evidence>
<keyword evidence="3" id="KW-1185">Reference proteome</keyword>
<gene>
    <name evidence="2" type="ORF">BGCPKDLD_3815</name>
</gene>
<accession>A0ABQ4V2T4</accession>
<evidence type="ECO:0000256" key="1">
    <source>
        <dbReference type="SAM" id="Phobius"/>
    </source>
</evidence>
<dbReference type="EMBL" id="BPRE01000013">
    <property type="protein sequence ID" value="GJE77212.1"/>
    <property type="molecule type" value="Genomic_DNA"/>
</dbReference>
<evidence type="ECO:0000313" key="2">
    <source>
        <dbReference type="EMBL" id="GJE77212.1"/>
    </source>
</evidence>
<keyword evidence="1" id="KW-0812">Transmembrane</keyword>
<sequence>MTTVPHIPLRRPSEPQPINLTALLVSLVALGMGITVPVWLIYALFYLGAFYHGVR</sequence>
<reference evidence="2" key="1">
    <citation type="journal article" date="2021" name="Front. Microbiol.">
        <title>Comprehensive Comparative Genomics and Phenotyping of Methylobacterium Species.</title>
        <authorList>
            <person name="Alessa O."/>
            <person name="Ogura Y."/>
            <person name="Fujitani Y."/>
            <person name="Takami H."/>
            <person name="Hayashi T."/>
            <person name="Sahin N."/>
            <person name="Tani A."/>
        </authorList>
    </citation>
    <scope>NUCLEOTIDE SEQUENCE</scope>
    <source>
        <strain evidence="2">DSM 14458</strain>
    </source>
</reference>
<keyword evidence="1" id="KW-1133">Transmembrane helix</keyword>
<reference evidence="2" key="2">
    <citation type="submission" date="2021-08" db="EMBL/GenBank/DDBJ databases">
        <authorList>
            <person name="Tani A."/>
            <person name="Ola A."/>
            <person name="Ogura Y."/>
            <person name="Katsura K."/>
            <person name="Hayashi T."/>
        </authorList>
    </citation>
    <scope>NUCLEOTIDE SEQUENCE</scope>
    <source>
        <strain evidence="2">DSM 14458</strain>
    </source>
</reference>
<organism evidence="2 3">
    <name type="scientific">Methylorubrum suomiense</name>
    <dbReference type="NCBI Taxonomy" id="144191"/>
    <lineage>
        <taxon>Bacteria</taxon>
        <taxon>Pseudomonadati</taxon>
        <taxon>Pseudomonadota</taxon>
        <taxon>Alphaproteobacteria</taxon>
        <taxon>Hyphomicrobiales</taxon>
        <taxon>Methylobacteriaceae</taxon>
        <taxon>Methylorubrum</taxon>
    </lineage>
</organism>
<proteinExistence type="predicted"/>
<protein>
    <submittedName>
        <fullName evidence="2">Uncharacterized protein</fullName>
    </submittedName>
</protein>
<name>A0ABQ4V2T4_9HYPH</name>
<feature type="transmembrane region" description="Helical" evidence="1">
    <location>
        <begin position="20"/>
        <end position="47"/>
    </location>
</feature>
<dbReference type="Proteomes" id="UP001055093">
    <property type="component" value="Unassembled WGS sequence"/>
</dbReference>
<keyword evidence="1" id="KW-0472">Membrane</keyword>